<reference evidence="1 2" key="1">
    <citation type="submission" date="2018-10" db="EMBL/GenBank/DDBJ databases">
        <title>Draft genome of Fastidiocella sp. strain 375T, a bacterium isolated from a karstic cave dripping water.</title>
        <authorList>
            <person name="Coelho C."/>
            <person name="Verissimo A."/>
            <person name="Tiago I."/>
        </authorList>
    </citation>
    <scope>NUCLEOTIDE SEQUENCE [LARGE SCALE GENOMIC DNA]</scope>
    <source>
        <strain evidence="1 2">CAVE-375</strain>
    </source>
</reference>
<protein>
    <submittedName>
        <fullName evidence="1">Uncharacterized protein</fullName>
    </submittedName>
</protein>
<dbReference type="EMBL" id="REGR01000014">
    <property type="protein sequence ID" value="RXZ42712.1"/>
    <property type="molecule type" value="Genomic_DNA"/>
</dbReference>
<evidence type="ECO:0000313" key="2">
    <source>
        <dbReference type="Proteomes" id="UP000290682"/>
    </source>
</evidence>
<accession>A0ABY0FDT8</accession>
<comment type="caution">
    <text evidence="1">The sequence shown here is derived from an EMBL/GenBank/DDBJ whole genome shotgun (WGS) entry which is preliminary data.</text>
</comment>
<proteinExistence type="predicted"/>
<organism evidence="1 2">
    <name type="scientific">Crenobacter cavernae</name>
    <dbReference type="NCBI Taxonomy" id="2290923"/>
    <lineage>
        <taxon>Bacteria</taxon>
        <taxon>Pseudomonadati</taxon>
        <taxon>Pseudomonadota</taxon>
        <taxon>Betaproteobacteria</taxon>
        <taxon>Neisseriales</taxon>
        <taxon>Neisseriaceae</taxon>
        <taxon>Crenobacter</taxon>
    </lineage>
</organism>
<dbReference type="Proteomes" id="UP000290682">
    <property type="component" value="Unassembled WGS sequence"/>
</dbReference>
<gene>
    <name evidence="1" type="ORF">EBB06_12530</name>
</gene>
<sequence length="73" mass="8184">MAGNIVNGSAIYDVFWARMDWMLGRRGDWMDCKVADQRVKTGAAWGTNEALCNSFNITDKAPSENDRVIPMKS</sequence>
<keyword evidence="2" id="KW-1185">Reference proteome</keyword>
<name>A0ABY0FDT8_9NEIS</name>
<evidence type="ECO:0000313" key="1">
    <source>
        <dbReference type="EMBL" id="RXZ42712.1"/>
    </source>
</evidence>